<dbReference type="PANTHER" id="PTHR45023:SF4">
    <property type="entry name" value="GLYCINE-RICH PROTEIN-RELATED"/>
    <property type="match status" value="1"/>
</dbReference>
<dbReference type="PANTHER" id="PTHR45023">
    <property type="match status" value="1"/>
</dbReference>
<feature type="domain" description="No apical meristem-associated C-terminal" evidence="2">
    <location>
        <begin position="120"/>
        <end position="273"/>
    </location>
</feature>
<evidence type="ECO:0000313" key="3">
    <source>
        <dbReference type="EMBL" id="KAG0562669.1"/>
    </source>
</evidence>
<evidence type="ECO:0000313" key="4">
    <source>
        <dbReference type="Proteomes" id="UP000822688"/>
    </source>
</evidence>
<protein>
    <recommendedName>
        <fullName evidence="2">No apical meristem-associated C-terminal domain-containing protein</fullName>
    </recommendedName>
</protein>
<dbReference type="Pfam" id="PF14303">
    <property type="entry name" value="NAM-associated"/>
    <property type="match status" value="1"/>
</dbReference>
<organism evidence="3 4">
    <name type="scientific">Ceratodon purpureus</name>
    <name type="common">Fire moss</name>
    <name type="synonym">Dicranum purpureum</name>
    <dbReference type="NCBI Taxonomy" id="3225"/>
    <lineage>
        <taxon>Eukaryota</taxon>
        <taxon>Viridiplantae</taxon>
        <taxon>Streptophyta</taxon>
        <taxon>Embryophyta</taxon>
        <taxon>Bryophyta</taxon>
        <taxon>Bryophytina</taxon>
        <taxon>Bryopsida</taxon>
        <taxon>Dicranidae</taxon>
        <taxon>Pseudoditrichales</taxon>
        <taxon>Ditrichaceae</taxon>
        <taxon>Ceratodon</taxon>
    </lineage>
</organism>
<reference evidence="3" key="1">
    <citation type="submission" date="2020-06" db="EMBL/GenBank/DDBJ databases">
        <title>WGS assembly of Ceratodon purpureus strain R40.</title>
        <authorList>
            <person name="Carey S.B."/>
            <person name="Jenkins J."/>
            <person name="Shu S."/>
            <person name="Lovell J.T."/>
            <person name="Sreedasyam A."/>
            <person name="Maumus F."/>
            <person name="Tiley G.P."/>
            <person name="Fernandez-Pozo N."/>
            <person name="Barry K."/>
            <person name="Chen C."/>
            <person name="Wang M."/>
            <person name="Lipzen A."/>
            <person name="Daum C."/>
            <person name="Saski C.A."/>
            <person name="Payton A.C."/>
            <person name="Mcbreen J.C."/>
            <person name="Conrad R.E."/>
            <person name="Kollar L.M."/>
            <person name="Olsson S."/>
            <person name="Huttunen S."/>
            <person name="Landis J.B."/>
            <person name="Wickett N.J."/>
            <person name="Johnson M.G."/>
            <person name="Rensing S.A."/>
            <person name="Grimwood J."/>
            <person name="Schmutz J."/>
            <person name="Mcdaniel S.F."/>
        </authorList>
    </citation>
    <scope>NUCLEOTIDE SEQUENCE</scope>
    <source>
        <strain evidence="3">R40</strain>
    </source>
</reference>
<comment type="caution">
    <text evidence="3">The sequence shown here is derived from an EMBL/GenBank/DDBJ whole genome shotgun (WGS) entry which is preliminary data.</text>
</comment>
<dbReference type="EMBL" id="CM026430">
    <property type="protein sequence ID" value="KAG0562669.1"/>
    <property type="molecule type" value="Genomic_DNA"/>
</dbReference>
<dbReference type="AlphaFoldDB" id="A0A8T0GWJ6"/>
<dbReference type="InterPro" id="IPR029466">
    <property type="entry name" value="NAM-associated_C"/>
</dbReference>
<keyword evidence="4" id="KW-1185">Reference proteome</keyword>
<evidence type="ECO:0000259" key="2">
    <source>
        <dbReference type="Pfam" id="PF14303"/>
    </source>
</evidence>
<feature type="compositionally biased region" description="Low complexity" evidence="1">
    <location>
        <begin position="311"/>
        <end position="333"/>
    </location>
</feature>
<dbReference type="Proteomes" id="UP000822688">
    <property type="component" value="Chromosome 9"/>
</dbReference>
<proteinExistence type="predicted"/>
<gene>
    <name evidence="3" type="ORF">KC19_9G163700</name>
</gene>
<name>A0A8T0GWJ6_CERPU</name>
<feature type="region of interest" description="Disordered" evidence="1">
    <location>
        <begin position="148"/>
        <end position="213"/>
    </location>
</feature>
<sequence>MAHVEAGKAKKGRNFSAEEERSLCRSFLAISQDPICGNGQRNSAFWERITAHFNQNKPRTNPVRPARSLETKWGHIKHDVAKFCGAYKQVFDIRESGTSLDDVVEKSLQFYRDRHPKQQPFLYLHCWQVLKDVPRWWDSPVDVQRRSAAAETGPRAVAMAKRKSPPTVATGENGEATRSGSASDDEVAVVSPTGFPRRPSRPQGSKAAKSDLLAQKKREKILVAQARATETMAEASLRKANALQDQCAMSLFTMPDQDSMTDEAKKYFALRRQEEIHRLERRMQAEKRRAEMEELEHAKLLKERNLEKAATKTTAAATPAAAASPAPVVTAAPPSAPSPTVPNSAAAEPEDGENSEWEDTDCVADTPVEAGESQGDPTFGGSDSLGFVVPNQVRNFRGPFNSEMSHPQYVCSPGNSFGQGNTGYGGHRAAVSPLQGGFTENQMHHYRNVGPGFNLNAQFY</sequence>
<evidence type="ECO:0000256" key="1">
    <source>
        <dbReference type="SAM" id="MobiDB-lite"/>
    </source>
</evidence>
<feature type="compositionally biased region" description="Acidic residues" evidence="1">
    <location>
        <begin position="348"/>
        <end position="359"/>
    </location>
</feature>
<accession>A0A8T0GWJ6</accession>
<feature type="region of interest" description="Disordered" evidence="1">
    <location>
        <begin position="308"/>
        <end position="359"/>
    </location>
</feature>